<dbReference type="OrthoDB" id="630188at2759"/>
<dbReference type="InterPro" id="IPR051693">
    <property type="entry name" value="UPF0046_metallophosphoest"/>
</dbReference>
<keyword evidence="3" id="KW-1185">Reference proteome</keyword>
<dbReference type="AlphaFoldDB" id="A0A6A6CPH3"/>
<dbReference type="PANTHER" id="PTHR12905">
    <property type="entry name" value="METALLOPHOSPHOESTERASE"/>
    <property type="match status" value="1"/>
</dbReference>
<proteinExistence type="predicted"/>
<protein>
    <recommendedName>
        <fullName evidence="1">Calcineurin-like phosphoesterase domain-containing protein</fullName>
    </recommendedName>
</protein>
<feature type="domain" description="Calcineurin-like phosphoesterase" evidence="1">
    <location>
        <begin position="61"/>
        <end position="232"/>
    </location>
</feature>
<reference evidence="2" key="1">
    <citation type="journal article" date="2020" name="Stud. Mycol.">
        <title>101 Dothideomycetes genomes: a test case for predicting lifestyles and emergence of pathogens.</title>
        <authorList>
            <person name="Haridas S."/>
            <person name="Albert R."/>
            <person name="Binder M."/>
            <person name="Bloem J."/>
            <person name="Labutti K."/>
            <person name="Salamov A."/>
            <person name="Andreopoulos B."/>
            <person name="Baker S."/>
            <person name="Barry K."/>
            <person name="Bills G."/>
            <person name="Bluhm B."/>
            <person name="Cannon C."/>
            <person name="Castanera R."/>
            <person name="Culley D."/>
            <person name="Daum C."/>
            <person name="Ezra D."/>
            <person name="Gonzalez J."/>
            <person name="Henrissat B."/>
            <person name="Kuo A."/>
            <person name="Liang C."/>
            <person name="Lipzen A."/>
            <person name="Lutzoni F."/>
            <person name="Magnuson J."/>
            <person name="Mondo S."/>
            <person name="Nolan M."/>
            <person name="Ohm R."/>
            <person name="Pangilinan J."/>
            <person name="Park H.-J."/>
            <person name="Ramirez L."/>
            <person name="Alfaro M."/>
            <person name="Sun H."/>
            <person name="Tritt A."/>
            <person name="Yoshinaga Y."/>
            <person name="Zwiers L.-H."/>
            <person name="Turgeon B."/>
            <person name="Goodwin S."/>
            <person name="Spatafora J."/>
            <person name="Crous P."/>
            <person name="Grigoriev I."/>
        </authorList>
    </citation>
    <scope>NUCLEOTIDE SEQUENCE</scope>
    <source>
        <strain evidence="2">ATCC 36951</strain>
    </source>
</reference>
<dbReference type="InterPro" id="IPR004843">
    <property type="entry name" value="Calcineurin-like_PHP"/>
</dbReference>
<dbReference type="RefSeq" id="XP_033668548.1">
    <property type="nucleotide sequence ID" value="XM_033816668.1"/>
</dbReference>
<dbReference type="CDD" id="cd07379">
    <property type="entry name" value="MPP_239FB"/>
    <property type="match status" value="1"/>
</dbReference>
<dbReference type="GO" id="GO:0016787">
    <property type="term" value="F:hydrolase activity"/>
    <property type="evidence" value="ECO:0007669"/>
    <property type="project" value="InterPro"/>
</dbReference>
<gene>
    <name evidence="2" type="ORF">M409DRAFT_65797</name>
</gene>
<dbReference type="Proteomes" id="UP000799537">
    <property type="component" value="Unassembled WGS sequence"/>
</dbReference>
<dbReference type="SUPFAM" id="SSF56300">
    <property type="entry name" value="Metallo-dependent phosphatases"/>
    <property type="match status" value="1"/>
</dbReference>
<dbReference type="PANTHER" id="PTHR12905:SF18">
    <property type="entry name" value="ESTER HYDROLASE, PUTATIVE (AFU_ORTHOLOGUE AFUA_4G03130)-RELATED"/>
    <property type="match status" value="1"/>
</dbReference>
<evidence type="ECO:0000259" key="1">
    <source>
        <dbReference type="Pfam" id="PF00149"/>
    </source>
</evidence>
<sequence>MASPYDIPPLHLQLQHPLKLLARLLHYLLSLLYPDRHARRNITVVCISDTHCLIPKAPLPYGDILIHAGDLTNAGTPSELQAQIDWLAGLPHQHKVVVAGNHDTWLDPESRKTLSDAKEREGKVDWKGIHYLQNTSVTLDFPNRTSLNAGKITLFGAPHTPDKLGPQHAFQYPRGTDVWSDAIPDDTDILVTHSPPAYHLDLPSVRAMGDEFLLQEVRRVKPLLHVFGHIHAGKSDFLGLLRGGQEVVRWDASERYLEETLRYGAPGGVLDGPVRVYYLGMMVVSGVLEMVREVVFDWEVKSTRMVNAAMVFCNTGRIGNGAQVVHI</sequence>
<accession>A0A6A6CPH3</accession>
<dbReference type="GeneID" id="54569940"/>
<dbReference type="InterPro" id="IPR029052">
    <property type="entry name" value="Metallo-depent_PP-like"/>
</dbReference>
<evidence type="ECO:0000313" key="2">
    <source>
        <dbReference type="EMBL" id="KAF2167659.1"/>
    </source>
</evidence>
<dbReference type="Gene3D" id="3.60.21.10">
    <property type="match status" value="1"/>
</dbReference>
<organism evidence="2 3">
    <name type="scientific">Zasmidium cellare ATCC 36951</name>
    <dbReference type="NCBI Taxonomy" id="1080233"/>
    <lineage>
        <taxon>Eukaryota</taxon>
        <taxon>Fungi</taxon>
        <taxon>Dikarya</taxon>
        <taxon>Ascomycota</taxon>
        <taxon>Pezizomycotina</taxon>
        <taxon>Dothideomycetes</taxon>
        <taxon>Dothideomycetidae</taxon>
        <taxon>Mycosphaerellales</taxon>
        <taxon>Mycosphaerellaceae</taxon>
        <taxon>Zasmidium</taxon>
    </lineage>
</organism>
<dbReference type="Pfam" id="PF00149">
    <property type="entry name" value="Metallophos"/>
    <property type="match status" value="1"/>
</dbReference>
<dbReference type="EMBL" id="ML993592">
    <property type="protein sequence ID" value="KAF2167659.1"/>
    <property type="molecule type" value="Genomic_DNA"/>
</dbReference>
<name>A0A6A6CPH3_ZASCE</name>
<evidence type="ECO:0000313" key="3">
    <source>
        <dbReference type="Proteomes" id="UP000799537"/>
    </source>
</evidence>